<evidence type="ECO:0000259" key="12">
    <source>
        <dbReference type="Pfam" id="PF23259"/>
    </source>
</evidence>
<dbReference type="InterPro" id="IPR057290">
    <property type="entry name" value="CHX17_C"/>
</dbReference>
<evidence type="ECO:0000313" key="14">
    <source>
        <dbReference type="Proteomes" id="UP000836841"/>
    </source>
</evidence>
<dbReference type="GO" id="GO:0012505">
    <property type="term" value="C:endomembrane system"/>
    <property type="evidence" value="ECO:0007669"/>
    <property type="project" value="TreeGrafter"/>
</dbReference>
<feature type="domain" description="Cation/H+ exchanger transmembrane" evidence="11">
    <location>
        <begin position="3"/>
        <end position="365"/>
    </location>
</feature>
<feature type="transmembrane region" description="Helical" evidence="10">
    <location>
        <begin position="188"/>
        <end position="210"/>
    </location>
</feature>
<evidence type="ECO:0000256" key="1">
    <source>
        <dbReference type="ARBA" id="ARBA00004141"/>
    </source>
</evidence>
<dbReference type="PANTHER" id="PTHR32468">
    <property type="entry name" value="CATION/H + ANTIPORTER"/>
    <property type="match status" value="1"/>
</dbReference>
<evidence type="ECO:0000259" key="11">
    <source>
        <dbReference type="Pfam" id="PF00999"/>
    </source>
</evidence>
<proteinExistence type="inferred from homology"/>
<evidence type="ECO:0000256" key="6">
    <source>
        <dbReference type="ARBA" id="ARBA00022989"/>
    </source>
</evidence>
<accession>A0AAU9SHY8</accession>
<dbReference type="InterPro" id="IPR006153">
    <property type="entry name" value="Cation/H_exchanger_TM"/>
</dbReference>
<name>A0AAU9SHY8_THLAR</name>
<dbReference type="GO" id="GO:0006885">
    <property type="term" value="P:regulation of pH"/>
    <property type="evidence" value="ECO:0007669"/>
    <property type="project" value="TreeGrafter"/>
</dbReference>
<protein>
    <recommendedName>
        <fullName evidence="15">Cation/H+ exchanger domain-containing protein</fullName>
    </recommendedName>
</protein>
<feature type="transmembrane region" description="Helical" evidence="10">
    <location>
        <begin position="151"/>
        <end position="173"/>
    </location>
</feature>
<comment type="subcellular location">
    <subcellularLocation>
        <location evidence="1">Membrane</location>
        <topology evidence="1">Multi-pass membrane protein</topology>
    </subcellularLocation>
</comment>
<dbReference type="GO" id="GO:0016020">
    <property type="term" value="C:membrane"/>
    <property type="evidence" value="ECO:0007669"/>
    <property type="project" value="UniProtKB-SubCell"/>
</dbReference>
<dbReference type="GO" id="GO:0006813">
    <property type="term" value="P:potassium ion transport"/>
    <property type="evidence" value="ECO:0007669"/>
    <property type="project" value="UniProtKB-KW"/>
</dbReference>
<feature type="transmembrane region" description="Helical" evidence="10">
    <location>
        <begin position="120"/>
        <end position="139"/>
    </location>
</feature>
<reference evidence="13 14" key="1">
    <citation type="submission" date="2022-03" db="EMBL/GenBank/DDBJ databases">
        <authorList>
            <person name="Nunn A."/>
            <person name="Chopra R."/>
            <person name="Nunn A."/>
            <person name="Contreras Garrido A."/>
        </authorList>
    </citation>
    <scope>NUCLEOTIDE SEQUENCE [LARGE SCALE GENOMIC DNA]</scope>
</reference>
<dbReference type="PANTHER" id="PTHR32468:SF152">
    <property type="entry name" value="CATION_H(+) ANTIPORTER 12"/>
    <property type="match status" value="1"/>
</dbReference>
<feature type="domain" description="Cation/H(+) antiporter C-terminal" evidence="12">
    <location>
        <begin position="449"/>
        <end position="590"/>
    </location>
</feature>
<dbReference type="Proteomes" id="UP000836841">
    <property type="component" value="Chromosome 5"/>
</dbReference>
<evidence type="ECO:0000256" key="2">
    <source>
        <dbReference type="ARBA" id="ARBA00022448"/>
    </source>
</evidence>
<evidence type="ECO:0008006" key="15">
    <source>
        <dbReference type="Google" id="ProtNLM"/>
    </source>
</evidence>
<gene>
    <name evidence="13" type="ORF">TAV2_LOCUS16112</name>
</gene>
<evidence type="ECO:0000256" key="9">
    <source>
        <dbReference type="ARBA" id="ARBA00038341"/>
    </source>
</evidence>
<dbReference type="Pfam" id="PF23259">
    <property type="entry name" value="CHX17_C"/>
    <property type="match status" value="1"/>
</dbReference>
<evidence type="ECO:0000256" key="4">
    <source>
        <dbReference type="ARBA" id="ARBA00022692"/>
    </source>
</evidence>
<keyword evidence="5" id="KW-0630">Potassium</keyword>
<organism evidence="13 14">
    <name type="scientific">Thlaspi arvense</name>
    <name type="common">Field penny-cress</name>
    <dbReference type="NCBI Taxonomy" id="13288"/>
    <lineage>
        <taxon>Eukaryota</taxon>
        <taxon>Viridiplantae</taxon>
        <taxon>Streptophyta</taxon>
        <taxon>Embryophyta</taxon>
        <taxon>Tracheophyta</taxon>
        <taxon>Spermatophyta</taxon>
        <taxon>Magnoliopsida</taxon>
        <taxon>eudicotyledons</taxon>
        <taxon>Gunneridae</taxon>
        <taxon>Pentapetalae</taxon>
        <taxon>rosids</taxon>
        <taxon>malvids</taxon>
        <taxon>Brassicales</taxon>
        <taxon>Brassicaceae</taxon>
        <taxon>Thlaspideae</taxon>
        <taxon>Thlaspi</taxon>
    </lineage>
</organism>
<keyword evidence="7" id="KW-0406">Ion transport</keyword>
<sequence>MFFRCIGISQIASYFMAGLILGPQLFDLLEKLSEKLSLDPALDGSAALRDVGVCGNIMLAFLMSVRISRRLAFNSGPLPIVIGILTFAVPLFGGFCFRNLYTDNIDPYYMPPKKVLAERIVIISSQSSILLPTVTYVLSELKILNSELGRLVLSSAMINDVLGIIVSILAYAAGTYKNVSHATAYRDIIAVIVFFLIVFFIFRPVVEWIVDRTPEGKPVANMYIHVVILSAFGSAAYSSFFNMKYLLGPFTVGLIIPGGPPLGSALEAKYYDLTMDVLLPIAIAFSTMRCDIMKIIYEFDDIRYNMFLTALTLALKLAAGIAPCLYCKLPLNEAFAISILLSCKSFSEIFLYESTLDDSLSSVNMSIFTAFTHENLMHDEICTLALDQTTSMIIIPSGRKWTIDGAFESDNEAIRRLNVSLLEHTPCSVGILVDRGNFSCKDTREYNIDVGVIFIGGKDDREALSLVKRMKINPMVTISVIRFVSNQETEQTNWECILDHEVLEDLKDIEATNCIGYTERIVTCGPEVATTIRSLSKDYDLMVVGRDHGTGIVDFSGLTEWIELSELGVIGDLLAARDLDSRVSVLVVKQQ</sequence>
<keyword evidence="6 10" id="KW-1133">Transmembrane helix</keyword>
<evidence type="ECO:0000256" key="3">
    <source>
        <dbReference type="ARBA" id="ARBA00022538"/>
    </source>
</evidence>
<dbReference type="EMBL" id="OU466861">
    <property type="protein sequence ID" value="CAH2065383.1"/>
    <property type="molecule type" value="Genomic_DNA"/>
</dbReference>
<keyword evidence="14" id="KW-1185">Reference proteome</keyword>
<keyword evidence="4 10" id="KW-0812">Transmembrane</keyword>
<feature type="transmembrane region" description="Helical" evidence="10">
    <location>
        <begin position="222"/>
        <end position="240"/>
    </location>
</feature>
<dbReference type="InterPro" id="IPR038770">
    <property type="entry name" value="Na+/solute_symporter_sf"/>
</dbReference>
<dbReference type="InterPro" id="IPR050794">
    <property type="entry name" value="CPA2_transporter"/>
</dbReference>
<feature type="transmembrane region" description="Helical" evidence="10">
    <location>
        <begin position="7"/>
        <end position="26"/>
    </location>
</feature>
<dbReference type="Pfam" id="PF00999">
    <property type="entry name" value="Na_H_Exchanger"/>
    <property type="match status" value="1"/>
</dbReference>
<feature type="transmembrane region" description="Helical" evidence="10">
    <location>
        <begin position="77"/>
        <end position="100"/>
    </location>
</feature>
<keyword evidence="3" id="KW-0633">Potassium transport</keyword>
<evidence type="ECO:0000313" key="13">
    <source>
        <dbReference type="EMBL" id="CAH2065383.1"/>
    </source>
</evidence>
<evidence type="ECO:0000256" key="8">
    <source>
        <dbReference type="ARBA" id="ARBA00023136"/>
    </source>
</evidence>
<dbReference type="GO" id="GO:1902600">
    <property type="term" value="P:proton transmembrane transport"/>
    <property type="evidence" value="ECO:0007669"/>
    <property type="project" value="InterPro"/>
</dbReference>
<evidence type="ECO:0000256" key="10">
    <source>
        <dbReference type="SAM" id="Phobius"/>
    </source>
</evidence>
<dbReference type="Gene3D" id="1.20.1530.20">
    <property type="match status" value="1"/>
</dbReference>
<evidence type="ECO:0000256" key="7">
    <source>
        <dbReference type="ARBA" id="ARBA00023065"/>
    </source>
</evidence>
<evidence type="ECO:0000256" key="5">
    <source>
        <dbReference type="ARBA" id="ARBA00022958"/>
    </source>
</evidence>
<keyword evidence="8 10" id="KW-0472">Membrane</keyword>
<keyword evidence="2" id="KW-0813">Transport</keyword>
<comment type="similarity">
    <text evidence="9">Belongs to the monovalent cation:proton antiporter 2 (CPA2) transporter (TC 2.A.37) family. CHX (TC 2.A.37.4) subfamily.</text>
</comment>
<dbReference type="AlphaFoldDB" id="A0AAU9SHY8"/>
<feature type="transmembrane region" description="Helical" evidence="10">
    <location>
        <begin position="46"/>
        <end position="65"/>
    </location>
</feature>
<dbReference type="GO" id="GO:0015297">
    <property type="term" value="F:antiporter activity"/>
    <property type="evidence" value="ECO:0007669"/>
    <property type="project" value="InterPro"/>
</dbReference>